<keyword evidence="3" id="KW-0813">Transport</keyword>
<dbReference type="GO" id="GO:0005886">
    <property type="term" value="C:plasma membrane"/>
    <property type="evidence" value="ECO:0007669"/>
    <property type="project" value="UniProtKB-SubCell"/>
</dbReference>
<evidence type="ECO:0000256" key="2">
    <source>
        <dbReference type="ARBA" id="ARBA00009773"/>
    </source>
</evidence>
<feature type="transmembrane region" description="Helical" evidence="9">
    <location>
        <begin position="269"/>
        <end position="291"/>
    </location>
</feature>
<feature type="transmembrane region" description="Helical" evidence="9">
    <location>
        <begin position="334"/>
        <end position="353"/>
    </location>
</feature>
<feature type="transmembrane region" description="Helical" evidence="9">
    <location>
        <begin position="365"/>
        <end position="398"/>
    </location>
</feature>
<sequence length="487" mass="50712">MATSSRPEQPPRRSGGGSSTAPLHAEKVLGGEADPGIVGVPATGPGVEPAGFEETTQALAPAVSPWADSLGRAGSRAAQTLLVAAVVVGVIWVLLRVKVVLIAVLVALILASAVGPAVKWLERRGWSNLLATLAAFLGILALVGGVLTGIVFAVRSEWDTLTASALEGWNELQRLVQSGPIPVDTAAIDSAVQQAGDFVTSGSFAGGAISGLGAATEFITGVVLMIVVLFFCLKDGEKMWNFTLRWFRGERRAKLAESVDRSAQVLGGYVRGTAFVALIDAVFIGVALLALRVPLAIPLAVLVFVTAFIPVVGATIAGVVAVLVALVTNGPGTALLVVVVIIVVNQIEGNILQPIIMGRTLSLHALIVLLALTVGTLVGGIFGAILAVPYTAVAWAVIQVWSSRYQVGDDPVLGPDPVNPKDRVESKATMAERWKYQRMRYQQALGGRFGATERDADRQDDSTDDGGERASRAAGRGTGSGEDARKP</sequence>
<evidence type="ECO:0000256" key="6">
    <source>
        <dbReference type="ARBA" id="ARBA00022989"/>
    </source>
</evidence>
<comment type="subcellular location">
    <subcellularLocation>
        <location evidence="1">Cell membrane</location>
        <topology evidence="1">Multi-pass membrane protein</topology>
    </subcellularLocation>
</comment>
<accession>A0A6N8GT15</accession>
<gene>
    <name evidence="10" type="ORF">GMA12_15105</name>
</gene>
<proteinExistence type="inferred from homology"/>
<feature type="compositionally biased region" description="Basic and acidic residues" evidence="8">
    <location>
        <begin position="451"/>
        <end position="471"/>
    </location>
</feature>
<keyword evidence="4" id="KW-1003">Cell membrane</keyword>
<evidence type="ECO:0000313" key="11">
    <source>
        <dbReference type="Proteomes" id="UP000436989"/>
    </source>
</evidence>
<evidence type="ECO:0000256" key="7">
    <source>
        <dbReference type="ARBA" id="ARBA00023136"/>
    </source>
</evidence>
<feature type="transmembrane region" description="Helical" evidence="9">
    <location>
        <begin position="101"/>
        <end position="121"/>
    </location>
</feature>
<dbReference type="InterPro" id="IPR002549">
    <property type="entry name" value="AI-2E-like"/>
</dbReference>
<evidence type="ECO:0000256" key="1">
    <source>
        <dbReference type="ARBA" id="ARBA00004651"/>
    </source>
</evidence>
<feature type="transmembrane region" description="Helical" evidence="9">
    <location>
        <begin position="133"/>
        <end position="154"/>
    </location>
</feature>
<comment type="caution">
    <text evidence="10">The sequence shown here is derived from an EMBL/GenBank/DDBJ whole genome shotgun (WGS) entry which is preliminary data.</text>
</comment>
<keyword evidence="6 9" id="KW-1133">Transmembrane helix</keyword>
<dbReference type="EMBL" id="WOGU01000014">
    <property type="protein sequence ID" value="MUN64453.1"/>
    <property type="molecule type" value="Genomic_DNA"/>
</dbReference>
<reference evidence="10 11" key="1">
    <citation type="submission" date="2019-12" db="EMBL/GenBank/DDBJ databases">
        <authorList>
            <person name="Shi Y."/>
        </authorList>
    </citation>
    <scope>NUCLEOTIDE SEQUENCE [LARGE SCALE GENOMIC DNA]</scope>
    <source>
        <strain evidence="10 11">JCM 17929</strain>
    </source>
</reference>
<dbReference type="Pfam" id="PF01594">
    <property type="entry name" value="AI-2E_transport"/>
    <property type="match status" value="1"/>
</dbReference>
<evidence type="ECO:0000256" key="9">
    <source>
        <dbReference type="SAM" id="Phobius"/>
    </source>
</evidence>
<feature type="region of interest" description="Disordered" evidence="8">
    <location>
        <begin position="1"/>
        <end position="26"/>
    </location>
</feature>
<evidence type="ECO:0000256" key="3">
    <source>
        <dbReference type="ARBA" id="ARBA00022448"/>
    </source>
</evidence>
<name>A0A6N8GT15_9MICC</name>
<keyword evidence="7 9" id="KW-0472">Membrane</keyword>
<keyword evidence="5 9" id="KW-0812">Transmembrane</keyword>
<dbReference type="AlphaFoldDB" id="A0A6N8GT15"/>
<feature type="transmembrane region" description="Helical" evidence="9">
    <location>
        <begin position="297"/>
        <end position="327"/>
    </location>
</feature>
<evidence type="ECO:0000256" key="8">
    <source>
        <dbReference type="SAM" id="MobiDB-lite"/>
    </source>
</evidence>
<comment type="similarity">
    <text evidence="2">Belongs to the autoinducer-2 exporter (AI-2E) (TC 2.A.86) family.</text>
</comment>
<evidence type="ECO:0000313" key="10">
    <source>
        <dbReference type="EMBL" id="MUN64453.1"/>
    </source>
</evidence>
<protein>
    <submittedName>
        <fullName evidence="10">AI-2E family transporter</fullName>
    </submittedName>
</protein>
<organism evidence="10 11">
    <name type="scientific">Kocuria sediminis</name>
    <dbReference type="NCBI Taxonomy" id="1038857"/>
    <lineage>
        <taxon>Bacteria</taxon>
        <taxon>Bacillati</taxon>
        <taxon>Actinomycetota</taxon>
        <taxon>Actinomycetes</taxon>
        <taxon>Micrococcales</taxon>
        <taxon>Micrococcaceae</taxon>
        <taxon>Kocuria</taxon>
    </lineage>
</organism>
<feature type="region of interest" description="Disordered" evidence="8">
    <location>
        <begin position="446"/>
        <end position="487"/>
    </location>
</feature>
<feature type="transmembrane region" description="Helical" evidence="9">
    <location>
        <begin position="208"/>
        <end position="233"/>
    </location>
</feature>
<dbReference type="Proteomes" id="UP000436989">
    <property type="component" value="Unassembled WGS sequence"/>
</dbReference>
<dbReference type="PANTHER" id="PTHR21716">
    <property type="entry name" value="TRANSMEMBRANE PROTEIN"/>
    <property type="match status" value="1"/>
</dbReference>
<keyword evidence="11" id="KW-1185">Reference proteome</keyword>
<dbReference type="GO" id="GO:0055085">
    <property type="term" value="P:transmembrane transport"/>
    <property type="evidence" value="ECO:0007669"/>
    <property type="project" value="TreeGrafter"/>
</dbReference>
<evidence type="ECO:0000256" key="5">
    <source>
        <dbReference type="ARBA" id="ARBA00022692"/>
    </source>
</evidence>
<dbReference type="RefSeq" id="WP_156270345.1">
    <property type="nucleotide sequence ID" value="NZ_WOGU01000014.1"/>
</dbReference>
<feature type="transmembrane region" description="Helical" evidence="9">
    <location>
        <begin position="77"/>
        <end position="95"/>
    </location>
</feature>
<dbReference type="PANTHER" id="PTHR21716:SF53">
    <property type="entry name" value="PERMEASE PERM-RELATED"/>
    <property type="match status" value="1"/>
</dbReference>
<evidence type="ECO:0000256" key="4">
    <source>
        <dbReference type="ARBA" id="ARBA00022475"/>
    </source>
</evidence>